<name>A0A5M9J6V0_MONFR</name>
<reference evidence="2 3" key="1">
    <citation type="submission" date="2019-06" db="EMBL/GenBank/DDBJ databases">
        <title>Genome Sequence of the Brown Rot Fungal Pathogen Monilinia fructicola.</title>
        <authorList>
            <person name="De Miccolis Angelini R.M."/>
            <person name="Landi L."/>
            <person name="Abate D."/>
            <person name="Pollastro S."/>
            <person name="Romanazzi G."/>
            <person name="Faretra F."/>
        </authorList>
    </citation>
    <scope>NUCLEOTIDE SEQUENCE [LARGE SCALE GENOMIC DNA]</scope>
    <source>
        <strain evidence="2 3">Mfrc123</strain>
    </source>
</reference>
<accession>A0A5M9J6V0</accession>
<sequence>MIPWKAVSSNLFLLIDTSANLPREREKEKKTKTKKKEKKNVDSDNKTNLAGVCLVLSTMHATLACPVGARALGLMD</sequence>
<protein>
    <submittedName>
        <fullName evidence="2">Uncharacterized protein</fullName>
    </submittedName>
</protein>
<evidence type="ECO:0000313" key="2">
    <source>
        <dbReference type="EMBL" id="KAA8565234.1"/>
    </source>
</evidence>
<dbReference type="AlphaFoldDB" id="A0A5M9J6V0"/>
<dbReference type="Proteomes" id="UP000322873">
    <property type="component" value="Unassembled WGS sequence"/>
</dbReference>
<comment type="caution">
    <text evidence="2">The sequence shown here is derived from an EMBL/GenBank/DDBJ whole genome shotgun (WGS) entry which is preliminary data.</text>
</comment>
<evidence type="ECO:0000313" key="3">
    <source>
        <dbReference type="Proteomes" id="UP000322873"/>
    </source>
</evidence>
<gene>
    <name evidence="2" type="ORF">EYC84_010964</name>
</gene>
<dbReference type="EMBL" id="VICG01000014">
    <property type="protein sequence ID" value="KAA8565234.1"/>
    <property type="molecule type" value="Genomic_DNA"/>
</dbReference>
<feature type="region of interest" description="Disordered" evidence="1">
    <location>
        <begin position="23"/>
        <end position="43"/>
    </location>
</feature>
<organism evidence="2 3">
    <name type="scientific">Monilinia fructicola</name>
    <name type="common">Brown rot fungus</name>
    <name type="synonym">Ciboria fructicola</name>
    <dbReference type="NCBI Taxonomy" id="38448"/>
    <lineage>
        <taxon>Eukaryota</taxon>
        <taxon>Fungi</taxon>
        <taxon>Dikarya</taxon>
        <taxon>Ascomycota</taxon>
        <taxon>Pezizomycotina</taxon>
        <taxon>Leotiomycetes</taxon>
        <taxon>Helotiales</taxon>
        <taxon>Sclerotiniaceae</taxon>
        <taxon>Monilinia</taxon>
    </lineage>
</organism>
<keyword evidence="3" id="KW-1185">Reference proteome</keyword>
<evidence type="ECO:0000256" key="1">
    <source>
        <dbReference type="SAM" id="MobiDB-lite"/>
    </source>
</evidence>
<proteinExistence type="predicted"/>